<sequence>MSNNIRAFIIDIGASKIEYLFLHNEKCIKMNINTPTKMDFEEDMEQLSNSFNFGKKTTFVVIAFPGIIKNGVIVKWPNKPYWEGNNIIERFIQMFDTKSILIVEDCNAGAMASKYIFPDCSNSLFINVGTGIGSGIILNQNLYSGENGFAGEFGHIVVDYFSDDICSCGRTGCLQLVASGKGMASLYKKSTNDQTDNTKWMNHSIGKKILYKGAIYLGKSIANTVNLLDINNVHISGSVLKNDIYRKQALDTVMQEEKKFLSRKLSVVITSEMNSSLLGACIIAINKFSISATTKKNVLANFPRDGEMS</sequence>
<evidence type="ECO:0000313" key="3">
    <source>
        <dbReference type="Proteomes" id="UP000094578"/>
    </source>
</evidence>
<dbReference type="InterPro" id="IPR049874">
    <property type="entry name" value="ROK_cs"/>
</dbReference>
<evidence type="ECO:0000256" key="1">
    <source>
        <dbReference type="ARBA" id="ARBA00006479"/>
    </source>
</evidence>
<dbReference type="Gene3D" id="3.30.420.40">
    <property type="match status" value="2"/>
</dbReference>
<organism evidence="2 3">
    <name type="scientific">Paenibacillus nuruki</name>
    <dbReference type="NCBI Taxonomy" id="1886670"/>
    <lineage>
        <taxon>Bacteria</taxon>
        <taxon>Bacillati</taxon>
        <taxon>Bacillota</taxon>
        <taxon>Bacilli</taxon>
        <taxon>Bacillales</taxon>
        <taxon>Paenibacillaceae</taxon>
        <taxon>Paenibacillus</taxon>
    </lineage>
</organism>
<dbReference type="PANTHER" id="PTHR18964:SF149">
    <property type="entry name" value="BIFUNCTIONAL UDP-N-ACETYLGLUCOSAMINE 2-EPIMERASE_N-ACETYLMANNOSAMINE KINASE"/>
    <property type="match status" value="1"/>
</dbReference>
<dbReference type="PROSITE" id="PS01125">
    <property type="entry name" value="ROK"/>
    <property type="match status" value="1"/>
</dbReference>
<keyword evidence="2" id="KW-0808">Transferase</keyword>
<protein>
    <submittedName>
        <fullName evidence="2">Glucokinase</fullName>
        <ecNumber evidence="2">2.7.1.2</ecNumber>
    </submittedName>
</protein>
<name>A0A1E3KWX3_9BACL</name>
<dbReference type="RefSeq" id="WP_069329926.1">
    <property type="nucleotide sequence ID" value="NZ_MDER01000100.1"/>
</dbReference>
<dbReference type="PANTHER" id="PTHR18964">
    <property type="entry name" value="ROK (REPRESSOR, ORF, KINASE) FAMILY"/>
    <property type="match status" value="1"/>
</dbReference>
<keyword evidence="2" id="KW-0418">Kinase</keyword>
<dbReference type="SUPFAM" id="SSF53067">
    <property type="entry name" value="Actin-like ATPase domain"/>
    <property type="match status" value="1"/>
</dbReference>
<accession>A0A1E3KWX3</accession>
<reference evidence="2 3" key="1">
    <citation type="submission" date="2016-08" db="EMBL/GenBank/DDBJ databases">
        <title>Genome sequencing of Paenibacillus sp. TI45-13ar, isolated from Korean traditional nuruk.</title>
        <authorList>
            <person name="Kim S.-J."/>
        </authorList>
    </citation>
    <scope>NUCLEOTIDE SEQUENCE [LARGE SCALE GENOMIC DNA]</scope>
    <source>
        <strain evidence="2 3">TI45-13ar</strain>
    </source>
</reference>
<comment type="similarity">
    <text evidence="1">Belongs to the ROK (NagC/XylR) family.</text>
</comment>
<comment type="caution">
    <text evidence="2">The sequence shown here is derived from an EMBL/GenBank/DDBJ whole genome shotgun (WGS) entry which is preliminary data.</text>
</comment>
<evidence type="ECO:0000313" key="2">
    <source>
        <dbReference type="EMBL" id="ODP26042.1"/>
    </source>
</evidence>
<dbReference type="STRING" id="1886670.PTI45_04628"/>
<dbReference type="EC" id="2.7.1.2" evidence="2"/>
<dbReference type="AlphaFoldDB" id="A0A1E3KWX3"/>
<keyword evidence="3" id="KW-1185">Reference proteome</keyword>
<dbReference type="Pfam" id="PF00480">
    <property type="entry name" value="ROK"/>
    <property type="match status" value="1"/>
</dbReference>
<dbReference type="EMBL" id="MDER01000100">
    <property type="protein sequence ID" value="ODP26042.1"/>
    <property type="molecule type" value="Genomic_DNA"/>
</dbReference>
<dbReference type="Proteomes" id="UP000094578">
    <property type="component" value="Unassembled WGS sequence"/>
</dbReference>
<dbReference type="InterPro" id="IPR043129">
    <property type="entry name" value="ATPase_NBD"/>
</dbReference>
<dbReference type="GO" id="GO:0004340">
    <property type="term" value="F:glucokinase activity"/>
    <property type="evidence" value="ECO:0007669"/>
    <property type="project" value="UniProtKB-EC"/>
</dbReference>
<gene>
    <name evidence="2" type="ORF">PTI45_04628</name>
</gene>
<proteinExistence type="inferred from homology"/>
<dbReference type="InterPro" id="IPR000600">
    <property type="entry name" value="ROK"/>
</dbReference>